<dbReference type="InterPro" id="IPR047175">
    <property type="entry name" value="CotS-like"/>
</dbReference>
<dbReference type="Pfam" id="PF01636">
    <property type="entry name" value="APH"/>
    <property type="match status" value="1"/>
</dbReference>
<keyword evidence="3" id="KW-1185">Reference proteome</keyword>
<dbReference type="InterPro" id="IPR002575">
    <property type="entry name" value="Aminoglycoside_PTrfase"/>
</dbReference>
<protein>
    <submittedName>
        <fullName evidence="2">Sporulation protein</fullName>
    </submittedName>
</protein>
<dbReference type="Gene3D" id="3.30.200.20">
    <property type="entry name" value="Phosphorylase Kinase, domain 1"/>
    <property type="match status" value="1"/>
</dbReference>
<dbReference type="OrthoDB" id="9771902at2"/>
<dbReference type="PANTHER" id="PTHR39179:SF1">
    <property type="entry name" value="SPORE COAT PROTEIN I"/>
    <property type="match status" value="1"/>
</dbReference>
<organism evidence="2 3">
    <name type="scientific">Paenibacillus xerothermodurans</name>
    <dbReference type="NCBI Taxonomy" id="1977292"/>
    <lineage>
        <taxon>Bacteria</taxon>
        <taxon>Bacillati</taxon>
        <taxon>Bacillota</taxon>
        <taxon>Bacilli</taxon>
        <taxon>Bacillales</taxon>
        <taxon>Paenibacillaceae</taxon>
        <taxon>Paenibacillus</taxon>
    </lineage>
</organism>
<gene>
    <name evidence="2" type="ORF">CBW46_014990</name>
</gene>
<name>A0A2W1NAH8_PAEXE</name>
<dbReference type="InterPro" id="IPR011009">
    <property type="entry name" value="Kinase-like_dom_sf"/>
</dbReference>
<proteinExistence type="predicted"/>
<dbReference type="RefSeq" id="WP_089200805.1">
    <property type="nucleotide sequence ID" value="NZ_NHRJ02000009.1"/>
</dbReference>
<comment type="caution">
    <text evidence="2">The sequence shown here is derived from an EMBL/GenBank/DDBJ whole genome shotgun (WGS) entry which is preliminary data.</text>
</comment>
<dbReference type="AlphaFoldDB" id="A0A2W1NAH8"/>
<sequence length="298" mass="34224">MSIWASVEQMYGIKIKQTTKVRDVYKVRTAKTVYCLKGYDFPEEEVRFITQVLSFLRKQGHMRGQKVYPTTKNTPYIHYNGSYYTLTNWVNGRKPDFDRRHEFNSTLRTLAIFHEAAQGFPHTEAPPSRVRYSNLSHDIGRYKEALSDHAETKPLVQLCDEALDAMKQPKLTAAVEAEQRASAIVHGDYNYSNLVKDDCGKIHLIDFENTSLNLRMTDLSHVLHRNFAWNGSAVLRGIECYEKKRQLGASDLHLLHALLISPYPVVRSLRAKGLAQTKRLIPTAAQLKKYTRELKALL</sequence>
<dbReference type="PANTHER" id="PTHR39179">
    <property type="entry name" value="SPORE COAT PROTEIN I"/>
    <property type="match status" value="1"/>
</dbReference>
<evidence type="ECO:0000313" key="3">
    <source>
        <dbReference type="Proteomes" id="UP000214746"/>
    </source>
</evidence>
<dbReference type="GO" id="GO:0042601">
    <property type="term" value="C:endospore-forming forespore"/>
    <property type="evidence" value="ECO:0007669"/>
    <property type="project" value="TreeGrafter"/>
</dbReference>
<dbReference type="EMBL" id="NHRJ02000009">
    <property type="protein sequence ID" value="PZE20191.1"/>
    <property type="molecule type" value="Genomic_DNA"/>
</dbReference>
<dbReference type="Gene3D" id="3.90.1200.10">
    <property type="match status" value="1"/>
</dbReference>
<feature type="domain" description="Aminoglycoside phosphotransferase" evidence="1">
    <location>
        <begin position="23"/>
        <end position="236"/>
    </location>
</feature>
<evidence type="ECO:0000313" key="2">
    <source>
        <dbReference type="EMBL" id="PZE20191.1"/>
    </source>
</evidence>
<accession>A0A2W1NAH8</accession>
<dbReference type="SUPFAM" id="SSF56112">
    <property type="entry name" value="Protein kinase-like (PK-like)"/>
    <property type="match status" value="1"/>
</dbReference>
<reference evidence="2" key="1">
    <citation type="submission" date="2018-06" db="EMBL/GenBank/DDBJ databases">
        <title>Paenibacillus xerothermodurans sp. nov. an extremely dry heat resistant spore forming bacterium isolated from the soil of Cape Canaveral, Florida.</title>
        <authorList>
            <person name="Seuylemezian A."/>
            <person name="Kaur N."/>
            <person name="Patil P."/>
            <person name="Patil P."/>
            <person name="Mayilraj S."/>
            <person name="Vaishampayan P."/>
        </authorList>
    </citation>
    <scope>NUCLEOTIDE SEQUENCE [LARGE SCALE GENOMIC DNA]</scope>
    <source>
        <strain evidence="2">ATCC 27380</strain>
    </source>
</reference>
<dbReference type="Proteomes" id="UP000214746">
    <property type="component" value="Unassembled WGS sequence"/>
</dbReference>
<evidence type="ECO:0000259" key="1">
    <source>
        <dbReference type="Pfam" id="PF01636"/>
    </source>
</evidence>